<feature type="region of interest" description="Disordered" evidence="1">
    <location>
        <begin position="88"/>
        <end position="120"/>
    </location>
</feature>
<feature type="compositionally biased region" description="Low complexity" evidence="1">
    <location>
        <begin position="103"/>
        <end position="114"/>
    </location>
</feature>
<feature type="transmembrane region" description="Helical" evidence="2">
    <location>
        <begin position="288"/>
        <end position="307"/>
    </location>
</feature>
<comment type="caution">
    <text evidence="3">The sequence shown here is derived from an EMBL/GenBank/DDBJ whole genome shotgun (WGS) entry which is preliminary data.</text>
</comment>
<dbReference type="EMBL" id="DVMQ01000010">
    <property type="protein sequence ID" value="HIU23846.1"/>
    <property type="molecule type" value="Genomic_DNA"/>
</dbReference>
<sequence length="786" mass="84015">MDYTALAHETADKILALKDMEGSDEKRKQKARAILDEYVITKYLSEGDHSPETVHAARREASHFLTTFNVLGPERAANELRIAGPRPPALKQAESAGNRVKSTKGQAAKAATQQHVIPPSDPKLAHILDQFMQDETQEQKSADGATPVAHGSTASAASATGGSASNARDVSNVTAIPAAPASRAKRSLGSIRRAKPADPKEPFNPPAITAGSVVGSIVVRLGIPLALAAALLMGTQTRSLEYGFFGVCFAVTTAVAALGWLAHWFYAKWRIANQGNDDFKPVAWICRYALTLVALYAITLAALMFYLNADLNTTEGVGTFFISTLGMLWNSGLPISLALFVAVHIANLRYMRWSADMEANEALWWLDAGVRIVRALLYGAAVIAIVASAVLFAPISYFAGASGLFSGEVTPTPLEGPWWKLAATMIAQLAGAGTLGVIVLMMIVYTIWRRGSLWLKVQGDREIQRQEDERLQALQVAQALDVPVPNFKPIVRSMKTTVQERVFGLVVALILIVLGVALFATLFSLIQPNPALRVNMLFYLPWTLLTSSPALPLAAVLSGGASLLLAAESQWYQATELKHDFINWLTKVIVVLAVIASIGLAVYAVYRAQMNTNIIGVAVTQFQEALMTPNIWTLLAQTVVRTVFLIVMACIALVVIVLAIAVLAGGGGGSTAGAGAGGGGGGYAGGGSSFGSSSDSKRQSVNDRYGRKLVEVEDSVLFGTSVKDRHGGKIGSATTNWDGSTRVTIGNDVYRVRDAPFSSDKIVEKNGEEVGRIRDSGLGDDRFYNK</sequence>
<feature type="transmembrane region" description="Helical" evidence="2">
    <location>
        <begin position="588"/>
        <end position="606"/>
    </location>
</feature>
<feature type="region of interest" description="Disordered" evidence="1">
    <location>
        <begin position="184"/>
        <end position="205"/>
    </location>
</feature>
<feature type="transmembrane region" description="Helical" evidence="2">
    <location>
        <begin position="418"/>
        <end position="448"/>
    </location>
</feature>
<accession>A0A9D1HWH0</accession>
<feature type="transmembrane region" description="Helical" evidence="2">
    <location>
        <begin position="375"/>
        <end position="398"/>
    </location>
</feature>
<protein>
    <submittedName>
        <fullName evidence="3">Uncharacterized protein</fullName>
    </submittedName>
</protein>
<feature type="transmembrane region" description="Helical" evidence="2">
    <location>
        <begin position="327"/>
        <end position="348"/>
    </location>
</feature>
<reference evidence="3" key="2">
    <citation type="journal article" date="2021" name="PeerJ">
        <title>Extensive microbial diversity within the chicken gut microbiome revealed by metagenomics and culture.</title>
        <authorList>
            <person name="Gilroy R."/>
            <person name="Ravi A."/>
            <person name="Getino M."/>
            <person name="Pursley I."/>
            <person name="Horton D.L."/>
            <person name="Alikhan N.F."/>
            <person name="Baker D."/>
            <person name="Gharbi K."/>
            <person name="Hall N."/>
            <person name="Watson M."/>
            <person name="Adriaenssens E.M."/>
            <person name="Foster-Nyarko E."/>
            <person name="Jarju S."/>
            <person name="Secka A."/>
            <person name="Antonio M."/>
            <person name="Oren A."/>
            <person name="Chaudhuri R.R."/>
            <person name="La Ragione R."/>
            <person name="Hildebrand F."/>
            <person name="Pallen M.J."/>
        </authorList>
    </citation>
    <scope>NUCLEOTIDE SEQUENCE</scope>
    <source>
        <strain evidence="3">ChiHjej12B11-29160</strain>
    </source>
</reference>
<dbReference type="Proteomes" id="UP000824078">
    <property type="component" value="Unassembled WGS sequence"/>
</dbReference>
<feature type="transmembrane region" description="Helical" evidence="2">
    <location>
        <begin position="207"/>
        <end position="232"/>
    </location>
</feature>
<keyword evidence="2" id="KW-0812">Transmembrane</keyword>
<keyword evidence="2" id="KW-1133">Transmembrane helix</keyword>
<organism evidence="3 4">
    <name type="scientific">Candidatus Coprovicinus avistercoris</name>
    <dbReference type="NCBI Taxonomy" id="2840754"/>
    <lineage>
        <taxon>Bacteria</taxon>
        <taxon>Bacillati</taxon>
        <taxon>Actinomycetota</taxon>
        <taxon>Coriobacteriia</taxon>
        <taxon>Coriobacteriales</taxon>
        <taxon>Coriobacteriaceae</taxon>
        <taxon>Coriobacteriaceae incertae sedis</taxon>
        <taxon>Candidatus Coprovicinus</taxon>
    </lineage>
</organism>
<feature type="transmembrane region" description="Helical" evidence="2">
    <location>
        <begin position="502"/>
        <end position="526"/>
    </location>
</feature>
<dbReference type="SUPFAM" id="SSF82866">
    <property type="entry name" value="Multidrug efflux transporter AcrB transmembrane domain"/>
    <property type="match status" value="1"/>
</dbReference>
<reference evidence="3" key="1">
    <citation type="submission" date="2020-10" db="EMBL/GenBank/DDBJ databases">
        <authorList>
            <person name="Gilroy R."/>
        </authorList>
    </citation>
    <scope>NUCLEOTIDE SEQUENCE</scope>
    <source>
        <strain evidence="3">ChiHjej12B11-29160</strain>
    </source>
</reference>
<dbReference type="AlphaFoldDB" id="A0A9D1HWH0"/>
<feature type="region of interest" description="Disordered" evidence="1">
    <location>
        <begin position="136"/>
        <end position="167"/>
    </location>
</feature>
<keyword evidence="2" id="KW-0472">Membrane</keyword>
<gene>
    <name evidence="3" type="ORF">IAD17_02870</name>
</gene>
<evidence type="ECO:0000256" key="1">
    <source>
        <dbReference type="SAM" id="MobiDB-lite"/>
    </source>
</evidence>
<evidence type="ECO:0000256" key="2">
    <source>
        <dbReference type="SAM" id="Phobius"/>
    </source>
</evidence>
<feature type="transmembrane region" description="Helical" evidence="2">
    <location>
        <begin position="244"/>
        <end position="267"/>
    </location>
</feature>
<feature type="compositionally biased region" description="Low complexity" evidence="1">
    <location>
        <begin position="151"/>
        <end position="165"/>
    </location>
</feature>
<evidence type="ECO:0000313" key="3">
    <source>
        <dbReference type="EMBL" id="HIU23846.1"/>
    </source>
</evidence>
<name>A0A9D1HWH0_9ACTN</name>
<feature type="transmembrane region" description="Helical" evidence="2">
    <location>
        <begin position="643"/>
        <end position="664"/>
    </location>
</feature>
<evidence type="ECO:0000313" key="4">
    <source>
        <dbReference type="Proteomes" id="UP000824078"/>
    </source>
</evidence>
<feature type="transmembrane region" description="Helical" evidence="2">
    <location>
        <begin position="546"/>
        <end position="567"/>
    </location>
</feature>
<proteinExistence type="predicted"/>